<dbReference type="RefSeq" id="WP_205088079.1">
    <property type="nucleotide sequence ID" value="NZ_JACJLA010000012.1"/>
</dbReference>
<name>A0ABS2GIU3_9FIRM</name>
<reference evidence="1 2" key="1">
    <citation type="journal article" date="2021" name="Sci. Rep.">
        <title>The distribution of antibiotic resistance genes in chicken gut microbiota commensals.</title>
        <authorList>
            <person name="Juricova H."/>
            <person name="Matiasovicova J."/>
            <person name="Kubasova T."/>
            <person name="Cejkova D."/>
            <person name="Rychlik I."/>
        </authorList>
    </citation>
    <scope>NUCLEOTIDE SEQUENCE [LARGE SCALE GENOMIC DNA]</scope>
    <source>
        <strain evidence="1 2">An537</strain>
    </source>
</reference>
<comment type="caution">
    <text evidence="1">The sequence shown here is derived from an EMBL/GenBank/DDBJ whole genome shotgun (WGS) entry which is preliminary data.</text>
</comment>
<sequence length="52" mass="5554">MPNDSTLLKMALDSATQVLSNAAASGQNPSQTALPEYVEALYKKLKELNSNS</sequence>
<gene>
    <name evidence="1" type="ORF">H6A01_07185</name>
</gene>
<dbReference type="EMBL" id="JACJLA010000012">
    <property type="protein sequence ID" value="MBM6913099.1"/>
    <property type="molecule type" value="Genomic_DNA"/>
</dbReference>
<dbReference type="Proteomes" id="UP000707138">
    <property type="component" value="Unassembled WGS sequence"/>
</dbReference>
<evidence type="ECO:0000313" key="1">
    <source>
        <dbReference type="EMBL" id="MBM6913099.1"/>
    </source>
</evidence>
<evidence type="ECO:0000313" key="2">
    <source>
        <dbReference type="Proteomes" id="UP000707138"/>
    </source>
</evidence>
<protein>
    <submittedName>
        <fullName evidence="1">Uncharacterized protein</fullName>
    </submittedName>
</protein>
<keyword evidence="2" id="KW-1185">Reference proteome</keyword>
<accession>A0ABS2GIU3</accession>
<organism evidence="1 2">
    <name type="scientific">Veillonella magna</name>
    <dbReference type="NCBI Taxonomy" id="464322"/>
    <lineage>
        <taxon>Bacteria</taxon>
        <taxon>Bacillati</taxon>
        <taxon>Bacillota</taxon>
        <taxon>Negativicutes</taxon>
        <taxon>Veillonellales</taxon>
        <taxon>Veillonellaceae</taxon>
        <taxon>Veillonella</taxon>
    </lineage>
</organism>
<proteinExistence type="predicted"/>